<feature type="domain" description="Glycosyl hydrolase-like 10" evidence="2">
    <location>
        <begin position="144"/>
        <end position="315"/>
    </location>
</feature>
<comment type="caution">
    <text evidence="3">The sequence shown here is derived from an EMBL/GenBank/DDBJ whole genome shotgun (WGS) entry which is preliminary data.</text>
</comment>
<accession>A0A923NN84</accession>
<dbReference type="EMBL" id="JACRYT010000003">
    <property type="protein sequence ID" value="MBC6679133.1"/>
    <property type="molecule type" value="Genomic_DNA"/>
</dbReference>
<dbReference type="SUPFAM" id="SSF51445">
    <property type="entry name" value="(Trans)glycosidases"/>
    <property type="match status" value="1"/>
</dbReference>
<dbReference type="CDD" id="cd00063">
    <property type="entry name" value="FN3"/>
    <property type="match status" value="1"/>
</dbReference>
<organism evidence="3 4">
    <name type="scientific">Zhenpiania hominis</name>
    <dbReference type="NCBI Taxonomy" id="2763644"/>
    <lineage>
        <taxon>Bacteria</taxon>
        <taxon>Bacillati</taxon>
        <taxon>Bacillota</taxon>
        <taxon>Clostridia</taxon>
        <taxon>Peptostreptococcales</taxon>
        <taxon>Anaerovoracaceae</taxon>
        <taxon>Zhenpiania</taxon>
    </lineage>
</organism>
<dbReference type="Proteomes" id="UP000602647">
    <property type="component" value="Unassembled WGS sequence"/>
</dbReference>
<dbReference type="SUPFAM" id="SSF49265">
    <property type="entry name" value="Fibronectin type III"/>
    <property type="match status" value="1"/>
</dbReference>
<keyword evidence="4" id="KW-1185">Reference proteome</keyword>
<dbReference type="RefSeq" id="WP_187302241.1">
    <property type="nucleotide sequence ID" value="NZ_JACRYT010000003.1"/>
</dbReference>
<dbReference type="Gene3D" id="2.60.40.10">
    <property type="entry name" value="Immunoglobulins"/>
    <property type="match status" value="1"/>
</dbReference>
<dbReference type="InterPro" id="IPR013783">
    <property type="entry name" value="Ig-like_fold"/>
</dbReference>
<evidence type="ECO:0000259" key="2">
    <source>
        <dbReference type="Pfam" id="PF02638"/>
    </source>
</evidence>
<dbReference type="Pfam" id="PF02638">
    <property type="entry name" value="GHL10"/>
    <property type="match status" value="2"/>
</dbReference>
<dbReference type="InterPro" id="IPR052177">
    <property type="entry name" value="Divisome_Glycosyl_Hydrolase"/>
</dbReference>
<reference evidence="3" key="1">
    <citation type="submission" date="2020-08" db="EMBL/GenBank/DDBJ databases">
        <title>Genome public.</title>
        <authorList>
            <person name="Liu C."/>
            <person name="Sun Q."/>
        </authorList>
    </citation>
    <scope>NUCLEOTIDE SEQUENCE</scope>
    <source>
        <strain evidence="3">BX12</strain>
    </source>
</reference>
<evidence type="ECO:0000256" key="1">
    <source>
        <dbReference type="ARBA" id="ARBA00022729"/>
    </source>
</evidence>
<dbReference type="AlphaFoldDB" id="A0A923NN84"/>
<dbReference type="InterPro" id="IPR003790">
    <property type="entry name" value="GHL10"/>
</dbReference>
<dbReference type="InterPro" id="IPR036116">
    <property type="entry name" value="FN3_sf"/>
</dbReference>
<protein>
    <submittedName>
        <fullName evidence="3">Family 10 glycosylhydrolase</fullName>
    </submittedName>
</protein>
<evidence type="ECO:0000313" key="3">
    <source>
        <dbReference type="EMBL" id="MBC6679133.1"/>
    </source>
</evidence>
<feature type="domain" description="Glycosyl hydrolase-like 10" evidence="2">
    <location>
        <begin position="43"/>
        <end position="134"/>
    </location>
</feature>
<sequence length="463" mass="51938">MKTKGRVEMLKRIGSFVILLLLFLGQTVFSFYGEGTAFAAEKELRGIWVSVFDFPKLGLNASSESGFVKNAQKFLDKAEENGVNTVFLHVRAFDDAIYPSKVFRRNQYVSSAYDPLKLMVREAHKRGMELHAWMNPYRLDYEYYLDPAKASSTERVKTAVSEVMAYDIDGIHFDDYFYNAKTGYKDVSGAITVQGGQEPSAERKKSYVNTMVRAVYREVKSKKASVDFGISPQGTTENCRLSGADIDTWMSQKGYVDYLMPQIYWSNQYGSAGNRAMFSDRVREWSSLNSGKVTLYAGLALYRTGTAISDDPGWKKKSTNLKEQVQILRNSGWAGYTLFSAQDLARDTAQAELSGLRTLLGSVQNTAKPKLAAPKLSVSAGKKRAVLKWNKIAGASGYQIYRADKAKGSFKRISTVKKGATTKYINAKLKKGKKYTFRIRAYRSQNGKKLYGGYSSRITVKIK</sequence>
<dbReference type="InterPro" id="IPR003961">
    <property type="entry name" value="FN3_dom"/>
</dbReference>
<proteinExistence type="predicted"/>
<dbReference type="Gene3D" id="3.20.20.80">
    <property type="entry name" value="Glycosidases"/>
    <property type="match status" value="1"/>
</dbReference>
<dbReference type="InterPro" id="IPR017853">
    <property type="entry name" value="GH"/>
</dbReference>
<dbReference type="PANTHER" id="PTHR43405">
    <property type="entry name" value="GLYCOSYL HYDROLASE DIGH"/>
    <property type="match status" value="1"/>
</dbReference>
<evidence type="ECO:0000313" key="4">
    <source>
        <dbReference type="Proteomes" id="UP000602647"/>
    </source>
</evidence>
<dbReference type="PANTHER" id="PTHR43405:SF1">
    <property type="entry name" value="GLYCOSYL HYDROLASE DIGH"/>
    <property type="match status" value="1"/>
</dbReference>
<keyword evidence="1" id="KW-0732">Signal</keyword>
<name>A0A923NN84_9FIRM</name>
<gene>
    <name evidence="3" type="ORF">H9L42_04750</name>
</gene>